<feature type="domain" description="Nucleotide modification associated" evidence="1">
    <location>
        <begin position="23"/>
        <end position="220"/>
    </location>
</feature>
<protein>
    <recommendedName>
        <fullName evidence="1">Nucleotide modification associated domain-containing protein</fullName>
    </recommendedName>
</protein>
<dbReference type="Proteomes" id="UP000831759">
    <property type="component" value="Chromosome"/>
</dbReference>
<reference evidence="2 3" key="1">
    <citation type="journal article" date="2022" name="Int. J. Syst. Evol. Microbiol.">
        <title>Characterization of Alcaligenes aquatilis as a novel member of heterotrophic nitrifier-aerobic denitrifier and its performance in treating piggery wastewater.</title>
        <authorList>
            <person name="Cao X."/>
            <person name="Zhao B."/>
            <person name="Wu Y."/>
            <person name="Huang J."/>
            <person name="Wang H."/>
            <person name="Sun X."/>
            <person name="Li S."/>
        </authorList>
    </citation>
    <scope>NUCLEOTIDE SEQUENCE [LARGE SCALE GENOMIC DNA]</scope>
    <source>
        <strain evidence="2 3">AS1</strain>
    </source>
</reference>
<keyword evidence="3" id="KW-1185">Reference proteome</keyword>
<accession>A0ABY4NHA3</accession>
<proteinExistence type="predicted"/>
<dbReference type="InterPro" id="IPR041180">
    <property type="entry name" value="Nmad2"/>
</dbReference>
<evidence type="ECO:0000313" key="3">
    <source>
        <dbReference type="Proteomes" id="UP000831759"/>
    </source>
</evidence>
<evidence type="ECO:0000313" key="2">
    <source>
        <dbReference type="EMBL" id="UQN36450.1"/>
    </source>
</evidence>
<evidence type="ECO:0000259" key="1">
    <source>
        <dbReference type="Pfam" id="PF18753"/>
    </source>
</evidence>
<name>A0ABY4NHA3_9BURK</name>
<sequence>MASTQAICRGTQNPPRQMPMNAMPRIYSYKLSRDFGFAPNPFHGVCTLATCKPQIREGAQVGDLVFGFGSKALNLEERMIFAMRVTEKLSFQQYWDDPRFSVKKVSFSSSKAAAFGDNIYHLDRGQWIQEDSHHSLEGGELNKANLDRDLGSENVLVSNDFVYWGAGAVPIPDHLRVLDGDDLYPNGRFFRSRHSEIFRSEVARWFANLPERGNLGRPTCW</sequence>
<gene>
    <name evidence="2" type="ORF">MTR80_01640</name>
</gene>
<dbReference type="GeneID" id="96867604"/>
<dbReference type="RefSeq" id="WP_162988086.1">
    <property type="nucleotide sequence ID" value="NZ_CP032153.1"/>
</dbReference>
<organism evidence="2 3">
    <name type="scientific">Alcaligenes aquatilis</name>
    <dbReference type="NCBI Taxonomy" id="323284"/>
    <lineage>
        <taxon>Bacteria</taxon>
        <taxon>Pseudomonadati</taxon>
        <taxon>Pseudomonadota</taxon>
        <taxon>Betaproteobacteria</taxon>
        <taxon>Burkholderiales</taxon>
        <taxon>Alcaligenaceae</taxon>
        <taxon>Alcaligenes</taxon>
    </lineage>
</organism>
<dbReference type="Pfam" id="PF18753">
    <property type="entry name" value="Nmad2"/>
    <property type="match status" value="1"/>
</dbReference>
<dbReference type="EMBL" id="CP094619">
    <property type="protein sequence ID" value="UQN36450.1"/>
    <property type="molecule type" value="Genomic_DNA"/>
</dbReference>